<keyword evidence="1" id="KW-0378">Hydrolase</keyword>
<dbReference type="Pfam" id="PF09521">
    <property type="entry name" value="RE_NgoPII"/>
    <property type="match status" value="1"/>
</dbReference>
<dbReference type="EMBL" id="JAZBJZ010000087">
    <property type="protein sequence ID" value="MEE3718670.1"/>
    <property type="molecule type" value="Genomic_DNA"/>
</dbReference>
<accession>A0AAW9PUU6</accession>
<comment type="caution">
    <text evidence="1">The sequence shown here is derived from an EMBL/GenBank/DDBJ whole genome shotgun (WGS) entry which is preliminary data.</text>
</comment>
<evidence type="ECO:0000313" key="1">
    <source>
        <dbReference type="EMBL" id="MEE3718670.1"/>
    </source>
</evidence>
<dbReference type="EC" id="3.1.21.-" evidence="1"/>
<keyword evidence="1" id="KW-0255">Endonuclease</keyword>
<dbReference type="GO" id="GO:0003677">
    <property type="term" value="F:DNA binding"/>
    <property type="evidence" value="ECO:0007669"/>
    <property type="project" value="InterPro"/>
</dbReference>
<name>A0AAW9PUU6_9CYAN</name>
<dbReference type="RefSeq" id="WP_330485105.1">
    <property type="nucleotide sequence ID" value="NZ_JAZBJZ010000087.1"/>
</dbReference>
<keyword evidence="2" id="KW-1185">Reference proteome</keyword>
<reference evidence="1" key="1">
    <citation type="submission" date="2024-01" db="EMBL/GenBank/DDBJ databases">
        <title>Bank of Algae and Cyanobacteria of the Azores (BACA) strain genomes.</title>
        <authorList>
            <person name="Luz R."/>
            <person name="Cordeiro R."/>
            <person name="Fonseca A."/>
            <person name="Goncalves V."/>
        </authorList>
    </citation>
    <scope>NUCLEOTIDE SEQUENCE</scope>
    <source>
        <strain evidence="1">BACA0141</strain>
    </source>
</reference>
<dbReference type="InterPro" id="IPR019046">
    <property type="entry name" value="Restrct_endonuc_II_NgoPII"/>
</dbReference>
<protein>
    <submittedName>
        <fullName evidence="1">NgoPII family restriction endonuclease</fullName>
        <ecNumber evidence="1">3.1.21.-</ecNumber>
    </submittedName>
</protein>
<dbReference type="AlphaFoldDB" id="A0AAW9PUU6"/>
<evidence type="ECO:0000313" key="2">
    <source>
        <dbReference type="Proteomes" id="UP001333818"/>
    </source>
</evidence>
<gene>
    <name evidence="1" type="ORF">V2H45_18165</name>
</gene>
<sequence>MANLLQAISNIIHSPILDVVSYYRGRNRINAVGDALEAFIKDAFANTLNSDAENTNTYSQVFSYIGNANNPPDLILKDSDAIEVKKIESLKSQIALNSSYPKSRLLSNDPMITNACRNCEDIRWTEKDIIYTIGVIRENKLKLIWFIYGDCQGYFILNNVLSVLRLKPA</sequence>
<dbReference type="GO" id="GO:0009307">
    <property type="term" value="P:DNA restriction-modification system"/>
    <property type="evidence" value="ECO:0007669"/>
    <property type="project" value="InterPro"/>
</dbReference>
<keyword evidence="1" id="KW-0540">Nuclease</keyword>
<dbReference type="Proteomes" id="UP001333818">
    <property type="component" value="Unassembled WGS sequence"/>
</dbReference>
<proteinExistence type="predicted"/>
<organism evidence="1 2">
    <name type="scientific">Tumidithrix elongata BACA0141</name>
    <dbReference type="NCBI Taxonomy" id="2716417"/>
    <lineage>
        <taxon>Bacteria</taxon>
        <taxon>Bacillati</taxon>
        <taxon>Cyanobacteriota</taxon>
        <taxon>Cyanophyceae</taxon>
        <taxon>Pseudanabaenales</taxon>
        <taxon>Pseudanabaenaceae</taxon>
        <taxon>Tumidithrix</taxon>
        <taxon>Tumidithrix elongata</taxon>
    </lineage>
</organism>
<feature type="non-terminal residue" evidence="1">
    <location>
        <position position="169"/>
    </location>
</feature>
<dbReference type="GO" id="GO:0009036">
    <property type="term" value="F:type II site-specific deoxyribonuclease activity"/>
    <property type="evidence" value="ECO:0007669"/>
    <property type="project" value="InterPro"/>
</dbReference>